<comment type="caution">
    <text evidence="3">The sequence shown here is derived from an EMBL/GenBank/DDBJ whole genome shotgun (WGS) entry which is preliminary data.</text>
</comment>
<dbReference type="InterPro" id="IPR015168">
    <property type="entry name" value="SsuA/THI5"/>
</dbReference>
<evidence type="ECO:0000256" key="1">
    <source>
        <dbReference type="SAM" id="SignalP"/>
    </source>
</evidence>
<evidence type="ECO:0000259" key="2">
    <source>
        <dbReference type="Pfam" id="PF09084"/>
    </source>
</evidence>
<dbReference type="Proteomes" id="UP000652354">
    <property type="component" value="Unassembled WGS sequence"/>
</dbReference>
<dbReference type="InterPro" id="IPR027939">
    <property type="entry name" value="NMT1/THI5"/>
</dbReference>
<sequence>MKNRTLASASAIVAATVLVACSNATETDASADAGDALTPVTVVLDWTPNTNHNGLYLALENGWYEEAGLEVTVIEPGETSGLQLVATGQADVAYSVAEGLLPARAAGADVVSVATVIEHNTSSLLSLTEDGIERPRDLEGKRYGSYGSQLETAIISALVACDGGDPELVEHTPLVSDDFRIGLSEDQFDAAWVFDAWDTIRLGDVDGLDVSTLAFRDWFDCIPDWYTPLLATSAEAIAESPETVRAFVETTARGYAAAMEEPQAAADALLAAAPELDEELVRASSDWLATRYADSPETWGEQDPQVWDEFAGWLAAGAILEGDPDVEGAWTDEFLPGRP</sequence>
<reference evidence="3" key="1">
    <citation type="submission" date="2021-01" db="EMBL/GenBank/DDBJ databases">
        <title>Whole genome shotgun sequence of Demequina activiva NBRC 110675.</title>
        <authorList>
            <person name="Komaki H."/>
            <person name="Tamura T."/>
        </authorList>
    </citation>
    <scope>NUCLEOTIDE SEQUENCE</scope>
    <source>
        <strain evidence="3">NBRC 110675</strain>
    </source>
</reference>
<keyword evidence="4" id="KW-1185">Reference proteome</keyword>
<dbReference type="Gene3D" id="3.40.190.10">
    <property type="entry name" value="Periplasmic binding protein-like II"/>
    <property type="match status" value="2"/>
</dbReference>
<dbReference type="EMBL" id="BONR01000001">
    <property type="protein sequence ID" value="GIG54147.1"/>
    <property type="molecule type" value="Genomic_DNA"/>
</dbReference>
<dbReference type="Pfam" id="PF09084">
    <property type="entry name" value="NMT1"/>
    <property type="match status" value="1"/>
</dbReference>
<dbReference type="PROSITE" id="PS51257">
    <property type="entry name" value="PROKAR_LIPOPROTEIN"/>
    <property type="match status" value="1"/>
</dbReference>
<proteinExistence type="predicted"/>
<dbReference type="AlphaFoldDB" id="A0A919UFV6"/>
<dbReference type="PANTHER" id="PTHR31528:SF3">
    <property type="entry name" value="THIAMINE BIOSYNTHESIS PROTEIN HI_0357-RELATED"/>
    <property type="match status" value="1"/>
</dbReference>
<evidence type="ECO:0000313" key="4">
    <source>
        <dbReference type="Proteomes" id="UP000652354"/>
    </source>
</evidence>
<protein>
    <submittedName>
        <fullName evidence="3">Nitrate ABC transporter substrate-binding protein</fullName>
    </submittedName>
</protein>
<feature type="chain" id="PRO_5038382206" evidence="1">
    <location>
        <begin position="25"/>
        <end position="339"/>
    </location>
</feature>
<feature type="signal peptide" evidence="1">
    <location>
        <begin position="1"/>
        <end position="24"/>
    </location>
</feature>
<keyword evidence="1" id="KW-0732">Signal</keyword>
<accession>A0A919UFV6</accession>
<dbReference type="SUPFAM" id="SSF53850">
    <property type="entry name" value="Periplasmic binding protein-like II"/>
    <property type="match status" value="1"/>
</dbReference>
<organism evidence="3 4">
    <name type="scientific">Demequina activiva</name>
    <dbReference type="NCBI Taxonomy" id="1582364"/>
    <lineage>
        <taxon>Bacteria</taxon>
        <taxon>Bacillati</taxon>
        <taxon>Actinomycetota</taxon>
        <taxon>Actinomycetes</taxon>
        <taxon>Micrococcales</taxon>
        <taxon>Demequinaceae</taxon>
        <taxon>Demequina</taxon>
    </lineage>
</organism>
<dbReference type="PANTHER" id="PTHR31528">
    <property type="entry name" value="4-AMINO-5-HYDROXYMETHYL-2-METHYLPYRIMIDINE PHOSPHATE SYNTHASE THI11-RELATED"/>
    <property type="match status" value="1"/>
</dbReference>
<feature type="domain" description="SsuA/THI5-like" evidence="2">
    <location>
        <begin position="49"/>
        <end position="265"/>
    </location>
</feature>
<dbReference type="GO" id="GO:0009228">
    <property type="term" value="P:thiamine biosynthetic process"/>
    <property type="evidence" value="ECO:0007669"/>
    <property type="project" value="InterPro"/>
</dbReference>
<dbReference type="RefSeq" id="WP_239066501.1">
    <property type="nucleotide sequence ID" value="NZ_BONR01000001.1"/>
</dbReference>
<evidence type="ECO:0000313" key="3">
    <source>
        <dbReference type="EMBL" id="GIG54147.1"/>
    </source>
</evidence>
<gene>
    <name evidence="3" type="ORF">Dac01nite_08990</name>
</gene>
<name>A0A919UFV6_9MICO</name>